<dbReference type="Proteomes" id="UP001054945">
    <property type="component" value="Unassembled WGS sequence"/>
</dbReference>
<sequence>MNIPAMVSGGYLPISILIVNFLDYRFLLMKFDESLVPLMLCTNCTATGGIDAGHCWKIGHCHLRNLLRVTVPHLLVIWRKTGRQVDC</sequence>
<dbReference type="AlphaFoldDB" id="A0AAV4N5W8"/>
<evidence type="ECO:0000256" key="1">
    <source>
        <dbReference type="SAM" id="Phobius"/>
    </source>
</evidence>
<feature type="transmembrane region" description="Helical" evidence="1">
    <location>
        <begin position="6"/>
        <end position="24"/>
    </location>
</feature>
<name>A0AAV4N5W8_CAEEX</name>
<keyword evidence="1" id="KW-1133">Transmembrane helix</keyword>
<accession>A0AAV4N5W8</accession>
<proteinExistence type="predicted"/>
<keyword evidence="3" id="KW-1185">Reference proteome</keyword>
<evidence type="ECO:0000313" key="3">
    <source>
        <dbReference type="Proteomes" id="UP001054945"/>
    </source>
</evidence>
<protein>
    <submittedName>
        <fullName evidence="2">Uncharacterized protein</fullName>
    </submittedName>
</protein>
<dbReference type="EMBL" id="BPLR01002997">
    <property type="protein sequence ID" value="GIX80098.1"/>
    <property type="molecule type" value="Genomic_DNA"/>
</dbReference>
<comment type="caution">
    <text evidence="2">The sequence shown here is derived from an EMBL/GenBank/DDBJ whole genome shotgun (WGS) entry which is preliminary data.</text>
</comment>
<gene>
    <name evidence="2" type="ORF">CEXT_413071</name>
</gene>
<reference evidence="2 3" key="1">
    <citation type="submission" date="2021-06" db="EMBL/GenBank/DDBJ databases">
        <title>Caerostris extrusa draft genome.</title>
        <authorList>
            <person name="Kono N."/>
            <person name="Arakawa K."/>
        </authorList>
    </citation>
    <scope>NUCLEOTIDE SEQUENCE [LARGE SCALE GENOMIC DNA]</scope>
</reference>
<keyword evidence="1" id="KW-0812">Transmembrane</keyword>
<organism evidence="2 3">
    <name type="scientific">Caerostris extrusa</name>
    <name type="common">Bark spider</name>
    <name type="synonym">Caerostris bankana</name>
    <dbReference type="NCBI Taxonomy" id="172846"/>
    <lineage>
        <taxon>Eukaryota</taxon>
        <taxon>Metazoa</taxon>
        <taxon>Ecdysozoa</taxon>
        <taxon>Arthropoda</taxon>
        <taxon>Chelicerata</taxon>
        <taxon>Arachnida</taxon>
        <taxon>Araneae</taxon>
        <taxon>Araneomorphae</taxon>
        <taxon>Entelegynae</taxon>
        <taxon>Araneoidea</taxon>
        <taxon>Araneidae</taxon>
        <taxon>Caerostris</taxon>
    </lineage>
</organism>
<evidence type="ECO:0000313" key="2">
    <source>
        <dbReference type="EMBL" id="GIX80098.1"/>
    </source>
</evidence>
<keyword evidence="1" id="KW-0472">Membrane</keyword>